<proteinExistence type="predicted"/>
<evidence type="ECO:0000313" key="2">
    <source>
        <dbReference type="EMBL" id="OAY65921.1"/>
    </source>
</evidence>
<protein>
    <submittedName>
        <fullName evidence="2">Uncharacterized protein</fullName>
    </submittedName>
</protein>
<reference evidence="2 3" key="1">
    <citation type="journal article" date="2016" name="DNA Res.">
        <title>The draft genome of MD-2 pineapple using hybrid error correction of long reads.</title>
        <authorList>
            <person name="Redwan R.M."/>
            <person name="Saidin A."/>
            <person name="Kumar S.V."/>
        </authorList>
    </citation>
    <scope>NUCLEOTIDE SEQUENCE [LARGE SCALE GENOMIC DNA]</scope>
    <source>
        <strain evidence="3">cv. MD2</strain>
        <tissue evidence="2">Leaf</tissue>
    </source>
</reference>
<evidence type="ECO:0000256" key="1">
    <source>
        <dbReference type="SAM" id="MobiDB-lite"/>
    </source>
</evidence>
<accession>A0A199UML5</accession>
<comment type="caution">
    <text evidence="2">The sequence shown here is derived from an EMBL/GenBank/DDBJ whole genome shotgun (WGS) entry which is preliminary data.</text>
</comment>
<sequence>MLMITTSGGESILLYIHLHDGPVDLVRLPIGRNHVARHKGAVGGVGGEPDRERAPQRAARVQPPDRAPRLPHRSPCVGVRGLRRRRGFHDVDRPEITVAVLVLDQDREVVRVRALLDVEGDVPARGQITTNYCPNIHKLDWENSGVAKHVLLAGVRHRPKQGPAHVEVVGLVEADAAEACVGDDQGRRFSGARRVAVALHLNISNPIN</sequence>
<dbReference type="Proteomes" id="UP000092600">
    <property type="component" value="Unassembled WGS sequence"/>
</dbReference>
<evidence type="ECO:0000313" key="3">
    <source>
        <dbReference type="Proteomes" id="UP000092600"/>
    </source>
</evidence>
<feature type="region of interest" description="Disordered" evidence="1">
    <location>
        <begin position="39"/>
        <end position="74"/>
    </location>
</feature>
<dbReference type="AlphaFoldDB" id="A0A199UML5"/>
<dbReference type="EMBL" id="LSRQ01006609">
    <property type="protein sequence ID" value="OAY65921.1"/>
    <property type="molecule type" value="Genomic_DNA"/>
</dbReference>
<organism evidence="2 3">
    <name type="scientific">Ananas comosus</name>
    <name type="common">Pineapple</name>
    <name type="synonym">Ananas ananas</name>
    <dbReference type="NCBI Taxonomy" id="4615"/>
    <lineage>
        <taxon>Eukaryota</taxon>
        <taxon>Viridiplantae</taxon>
        <taxon>Streptophyta</taxon>
        <taxon>Embryophyta</taxon>
        <taxon>Tracheophyta</taxon>
        <taxon>Spermatophyta</taxon>
        <taxon>Magnoliopsida</taxon>
        <taxon>Liliopsida</taxon>
        <taxon>Poales</taxon>
        <taxon>Bromeliaceae</taxon>
        <taxon>Bromelioideae</taxon>
        <taxon>Ananas</taxon>
    </lineage>
</organism>
<name>A0A199UML5_ANACO</name>
<gene>
    <name evidence="2" type="ORF">ACMD2_13380</name>
</gene>